<evidence type="ECO:0000313" key="1">
    <source>
        <dbReference type="EMBL" id="EKV11632.1"/>
    </source>
</evidence>
<organism evidence="1 2">
    <name type="scientific">Penicillium digitatum (strain Pd1 / CECT 20795)</name>
    <name type="common">Green mold</name>
    <dbReference type="NCBI Taxonomy" id="1170230"/>
    <lineage>
        <taxon>Eukaryota</taxon>
        <taxon>Fungi</taxon>
        <taxon>Dikarya</taxon>
        <taxon>Ascomycota</taxon>
        <taxon>Pezizomycotina</taxon>
        <taxon>Eurotiomycetes</taxon>
        <taxon>Eurotiomycetidae</taxon>
        <taxon>Eurotiales</taxon>
        <taxon>Aspergillaceae</taxon>
        <taxon>Penicillium</taxon>
    </lineage>
</organism>
<dbReference type="HOGENOM" id="CLU_037030_2_0_1"/>
<dbReference type="EMBL" id="AKCU01000377">
    <property type="protein sequence ID" value="EKV11632.1"/>
    <property type="molecule type" value="Genomic_DNA"/>
</dbReference>
<sequence length="264" mass="30465">MGWTISNCVHYQIEWKVTLNNRAVKKDTEQGPALPPSCYWQKIKEEAADRLRREIASDRRVRLDDTSVVVSVNDSSQRDLTKNFEGTSIDWTIVEKQLLSWAHLYRLGKQLLLQILINYVEDNSSKVDKRGKSSVTKRMLGVRDAEIDVEQASGQQSIWRDVYRIMRCPGPLCRHEGHYSGQDPDGKKHYKLRSNHLKSLVKYVQQGGVMETHDDIPESLREQLYAEENQRLERQKKSSNNPASGLTCPPIHLHVLPSFSSHRF</sequence>
<protein>
    <submittedName>
        <fullName evidence="1">Short chain dehydrogenase/reductase family protein</fullName>
    </submittedName>
</protein>
<reference evidence="2" key="1">
    <citation type="journal article" date="2012" name="BMC Genomics">
        <title>Genome sequence of the necrotrophic fungus Penicillium digitatum, the main postharvest pathogen of citrus.</title>
        <authorList>
            <person name="Marcet-Houben M."/>
            <person name="Ballester A.-R."/>
            <person name="de la Fuente B."/>
            <person name="Harries E."/>
            <person name="Marcos J.F."/>
            <person name="Gonzalez-Candelas L."/>
            <person name="Gabaldon T."/>
        </authorList>
    </citation>
    <scope>NUCLEOTIDE SEQUENCE [LARGE SCALE GENOMIC DNA]</scope>
    <source>
        <strain evidence="2">Pd1 / CECT 20795</strain>
    </source>
</reference>
<accession>K9FSZ6</accession>
<dbReference type="KEGG" id="pdp:PDIP_55540"/>
<comment type="caution">
    <text evidence="1">The sequence shown here is derived from an EMBL/GenBank/DDBJ whole genome shotgun (WGS) entry which is preliminary data.</text>
</comment>
<dbReference type="Proteomes" id="UP000009886">
    <property type="component" value="Unassembled WGS sequence"/>
</dbReference>
<dbReference type="AlphaFoldDB" id="K9FSZ6"/>
<name>K9FSZ6_PEND1</name>
<evidence type="ECO:0000313" key="2">
    <source>
        <dbReference type="Proteomes" id="UP000009886"/>
    </source>
</evidence>
<dbReference type="OrthoDB" id="4232626at2759"/>
<dbReference type="VEuPathDB" id="FungiDB:PDIP_55540"/>
<proteinExistence type="predicted"/>
<gene>
    <name evidence="1" type="ORF">PDIP_55540</name>
</gene>